<comment type="caution">
    <text evidence="2">The sequence shown here is derived from an EMBL/GenBank/DDBJ whole genome shotgun (WGS) entry which is preliminary data.</text>
</comment>
<accession>A0ABQ0C6M2</accession>
<evidence type="ECO:0008006" key="4">
    <source>
        <dbReference type="Google" id="ProtNLM"/>
    </source>
</evidence>
<sequence length="2796" mass="291476">MGIAKRAWDRGLVVWMLLGLWMTTLPAQAATYDATGRWAIDFTPDALTTPLASGCLSLPKESILATLSQDGDAFTVRESAGAEASGSIDAELYTYHIQRPDGSGSQIALTLNTADAGSGTVTTSWPDGAGGTCSATGSIVARRAHDALFALTGDWTIQFGAEQLDTALSDPACTLAPARSFQARIDQDGNRFIATLDAGVQITGDIDRAVHVFADKQLLTQPHLSVSRFLMLNANQGSGTARWSRLQGGLACSGSNTLSLTRAGVTADPNAQLSIAPINLTEGQSRGVSLAHVTGTPSIVVEPESGVVALDTLGGVTTARCEGAGSATLTVTDATGSATASVNCVPPVTDSPVDQAWSQWIFLPGVTLVNGENWRGGEANSRDQRSIGWSRAGVATSFLNRGTVSSLVGNQGLLYTLGDDGLIFHGEKSFDSGSGQSRRRAYYGFVNAPSLESGAAGIGAEQLASANLKSPPTVLPGRIVPGTPVTTVRVEFELDDSDQPLANRWSVVEQTIEVTGSVNLLAAETPESLADDAFFPAWRDAITDLDLLGRLTSVVRLKVSESRYEPGQFLATGSSGELYLARGVGIVLERWNESDGKSHGVLMGLDRGSGLTGVTARGMSARQFRIEGPSGTTLVDPFVQVRVEHGETADHTHETIAWHNETPTGNQALLTLFELDTDDPADSTRVVRLSHGARGFETQVEADVDLGMLSSSASLPLSLDQVGHAVTFLVKDASGAVIGQAGVRVSPVREGQCAGHLGNTREVDSSGATVFTLANGPHCVDVWPRQNGAFAGGAYDATIPTGVINIVLSSSAPQGIPVTISDAITQVVLVVGPDDLPRYNRISGRVTDGIQGLAHAEILVYPSAGGTPYLFQADGTGAFGFDLPAGAYRFAFRHVNGETVTFGYLTAIDPGVPLSSTPGDAQYIHASALLGDIKLTAALRITTATLSGTLTDETSARLSEPVVVIARSTTSAVYQRVTASSTGAFALRLPVNQEYLVRVEGKSAGMLYRGYVDAFGNLVAGRESQSGLNLTGDRGLNGAINDLMGIPSFPVSGRVTDATTGQGVAGVTVRVTHAQLLDTVFETVTDAQGNYTLAVEAGSYRVAFFREGYIAGLAHGHGDTVVLGGESGAEIYTLGGSGLSALSLPVAMAARNSGGGDSTPQVTIRGDVTNTHGQSLANLLVELLPVWEQNSTPVAMASARSDGSGHYEVAIRPGFYRVYFRPVYLDQGSGKVVHVPGVMGAGGFADGLGQITGQEAEARVFEFTGDEQVNAMLPGGVRVAGLVSDAAGAGLKGVKVAFLPDSTQPNAPANGVETITDQDGRYEAFVVPNALWRIYLTTDYWDEQSQKPVKIAAVGGYATGAEDDGVSGSLAEAKAYTFAEESLLNVRLKSGVRIQGMVTAADGSGVADVLVRFQPEWDADANTMGGWGERTTDFSGHYEFDALPGKYRIEFLTRYWNPTTQQTVVVGEGRLIGGFADGQGGVTSDWSGARLVQVMAPVAVDARLGEGMSLSGHVANAEGKPAIGATVYAHLHDWSQAFHAQVDAQGDFAMIVSPGQTYQLEVWPAGCAAENTDPAQGCGEAFVPFTGGRWITQPDAGWVSGWSVNDPTSRPVVVASAAASVGPIPGVVMEQSDPHIVTGLRMDGPLQIGVLVEQAVEVHGRVVDDQDHGVANAWVSSDFGAGPTDGEGYFILHLPAGNTVTQAQSTFTIGIWPGGYEDPETHAWKSGDFVGGKVRCEPDATCRLTMDESQASAFGTDLVRGVPWPASDLGNDHNGLVVRISRGVTVVGEVMQDGQGIGNVWVHARSLDQGDGAGSSTNSLGAFTIRLPAPADGAEVWYEITAWSDGHLPPEPVLARVKGQGVVAVHAIDPSRSVGANGAYRPVPGESLLADDQGGVPVRFNLTSGNTISGRVTDAQNNGMSWTWVDVHTKDGGKWYGANTDENGNYRVTVAPANDYIAVVWGWSGQYRTTYYKNVGKEDAATLIDVSNGNREGVDIQMNSGARISGTIKGLTSGVKLWLNVWSESEGSWGGKEVVGTGQDVSYEVTGLAPAKDYRLDWRSESDEVPAGYYGGVVGGEVSGPKSWEKATLISTLNGNVVGVGIDLTRIQTKTLHVKVDGIPAGTKAVDVNLWSEKLESGRWKQTKVNAGQTEVSVDVKGLESSDDYRLFIGGPDALFKVGNFKGEVSGSGYPATGGSVVGWDRATLIDMSAERYVHVSLGSGRKLTVVVSGLPNGEKAWVDAFSESTWSWGGAELISTSDTASGQVEIKGLEEAGDYRISIWGAKIRGGSYAGENAEPDTWDKAKLVSVSGQDATVNMRVSSGRSIAGQVSGLQKGQWGWVDAWSSGSYSWSGNSVQAGGTGTDGYTLGGLGQASDFRVSFLSEGYVPRYVEGVDTTNGNVSGVNFAASTGGSISGSIRGLKAYEWARVDAWSPATGAFVVGGATADGSGAATYRLTGLPDGSDYVIGLWRGMQGLFYTTNGVTVSWDRHSPVTVSSGGAVSGIDFDLSNAANLFFTLSGAVSGVGETQVVEINAWSSTGGGRTSVTGNGTYKLEGLSAGTYTVEVMSPGYVTKRTRSVTVASGAVTEAAWTYGWNDVNGVSLQGNTTGLNVAMESGRAITGTVKVGSTSVSGAWVNAWSEGLATGGGAVTDAAGKYAIKGLPAGTYRVDVWTTEGTVGDTVTVGADADQVKDLSVVKSAGIIRGKVTSDGTTASVKALVLAYDASGVERDRAVSDSGGDYRLEGLEPNQSYTLKVFAATNGNWSTTGSGYATSCAVTASTDGANPVNPVLGSVCAP</sequence>
<evidence type="ECO:0000313" key="2">
    <source>
        <dbReference type="EMBL" id="GAB0056524.1"/>
    </source>
</evidence>
<dbReference type="SUPFAM" id="SSF49464">
    <property type="entry name" value="Carboxypeptidase regulatory domain-like"/>
    <property type="match status" value="3"/>
</dbReference>
<feature type="chain" id="PRO_5045555001" description="Alpha-amylase" evidence="1">
    <location>
        <begin position="30"/>
        <end position="2796"/>
    </location>
</feature>
<evidence type="ECO:0000313" key="3">
    <source>
        <dbReference type="Proteomes" id="UP001628193"/>
    </source>
</evidence>
<reference evidence="2 3" key="1">
    <citation type="submission" date="2024-09" db="EMBL/GenBank/DDBJ databases">
        <title>Draft genome sequence of Candidatus Magnetaquicoccaceae bacterium FCR-1.</title>
        <authorList>
            <person name="Shimoshige H."/>
            <person name="Shimamura S."/>
            <person name="Taoka A."/>
            <person name="Kobayashi H."/>
            <person name="Maekawa T."/>
        </authorList>
    </citation>
    <scope>NUCLEOTIDE SEQUENCE [LARGE SCALE GENOMIC DNA]</scope>
    <source>
        <strain evidence="2 3">FCR-1</strain>
    </source>
</reference>
<evidence type="ECO:0000256" key="1">
    <source>
        <dbReference type="SAM" id="SignalP"/>
    </source>
</evidence>
<name>A0ABQ0C6M2_9PROT</name>
<protein>
    <recommendedName>
        <fullName evidence="4">Alpha-amylase</fullName>
    </recommendedName>
</protein>
<dbReference type="Proteomes" id="UP001628193">
    <property type="component" value="Unassembled WGS sequence"/>
</dbReference>
<dbReference type="SUPFAM" id="SSF117074">
    <property type="entry name" value="Hypothetical protein PA1324"/>
    <property type="match status" value="1"/>
</dbReference>
<dbReference type="InterPro" id="IPR013784">
    <property type="entry name" value="Carb-bd-like_fold"/>
</dbReference>
<keyword evidence="1" id="KW-0732">Signal</keyword>
<organism evidence="2 3">
    <name type="scientific">Candidatus Magnetaquiglobus chichijimensis</name>
    <dbReference type="NCBI Taxonomy" id="3141448"/>
    <lineage>
        <taxon>Bacteria</taxon>
        <taxon>Pseudomonadati</taxon>
        <taxon>Pseudomonadota</taxon>
        <taxon>Magnetococcia</taxon>
        <taxon>Magnetococcales</taxon>
        <taxon>Candidatus Magnetaquicoccaceae</taxon>
        <taxon>Candidatus Magnetaquiglobus</taxon>
    </lineage>
</organism>
<dbReference type="EMBL" id="BAAFGK010000002">
    <property type="protein sequence ID" value="GAB0056524.1"/>
    <property type="molecule type" value="Genomic_DNA"/>
</dbReference>
<dbReference type="InterPro" id="IPR008969">
    <property type="entry name" value="CarboxyPept-like_regulatory"/>
</dbReference>
<dbReference type="Gene3D" id="2.60.40.1120">
    <property type="entry name" value="Carboxypeptidase-like, regulatory domain"/>
    <property type="match status" value="4"/>
</dbReference>
<keyword evidence="3" id="KW-1185">Reference proteome</keyword>
<proteinExistence type="predicted"/>
<dbReference type="Pfam" id="PF13620">
    <property type="entry name" value="CarboxypepD_reg"/>
    <property type="match status" value="1"/>
</dbReference>
<dbReference type="SUPFAM" id="SSF49452">
    <property type="entry name" value="Starch-binding domain-like"/>
    <property type="match status" value="1"/>
</dbReference>
<gene>
    <name evidence="2" type="ORF">SIID45300_00832</name>
</gene>
<feature type="signal peptide" evidence="1">
    <location>
        <begin position="1"/>
        <end position="29"/>
    </location>
</feature>
<dbReference type="RefSeq" id="WP_420904230.1">
    <property type="nucleotide sequence ID" value="NZ_BAAFGK010000002.1"/>
</dbReference>